<feature type="modified residue" description="4-aspartylphosphate" evidence="5">
    <location>
        <position position="57"/>
    </location>
</feature>
<dbReference type="GO" id="GO:0000160">
    <property type="term" value="P:phosphorelay signal transduction system"/>
    <property type="evidence" value="ECO:0007669"/>
    <property type="project" value="InterPro"/>
</dbReference>
<dbReference type="FunFam" id="3.40.50.300:FF:000006">
    <property type="entry name" value="DNA-binding transcriptional regulator NtrC"/>
    <property type="match status" value="1"/>
</dbReference>
<keyword evidence="2" id="KW-0067">ATP-binding</keyword>
<dbReference type="GO" id="GO:0006355">
    <property type="term" value="P:regulation of DNA-templated transcription"/>
    <property type="evidence" value="ECO:0007669"/>
    <property type="project" value="InterPro"/>
</dbReference>
<organism evidence="10 11">
    <name type="scientific">Desulfomonile tiedjei</name>
    <dbReference type="NCBI Taxonomy" id="2358"/>
    <lineage>
        <taxon>Bacteria</taxon>
        <taxon>Pseudomonadati</taxon>
        <taxon>Thermodesulfobacteriota</taxon>
        <taxon>Desulfomonilia</taxon>
        <taxon>Desulfomonilales</taxon>
        <taxon>Desulfomonilaceae</taxon>
        <taxon>Desulfomonile</taxon>
    </lineage>
</organism>
<dbReference type="InterPro" id="IPR025662">
    <property type="entry name" value="Sigma_54_int_dom_ATP-bd_1"/>
</dbReference>
<dbReference type="InterPro" id="IPR003593">
    <property type="entry name" value="AAA+_ATPase"/>
</dbReference>
<dbReference type="Pfam" id="PF08448">
    <property type="entry name" value="PAS_4"/>
    <property type="match status" value="1"/>
</dbReference>
<evidence type="ECO:0000259" key="9">
    <source>
        <dbReference type="PROSITE" id="PS50112"/>
    </source>
</evidence>
<evidence type="ECO:0000256" key="6">
    <source>
        <dbReference type="SAM" id="Coils"/>
    </source>
</evidence>
<evidence type="ECO:0000256" key="2">
    <source>
        <dbReference type="ARBA" id="ARBA00022840"/>
    </source>
</evidence>
<dbReference type="InterPro" id="IPR000014">
    <property type="entry name" value="PAS"/>
</dbReference>
<comment type="caution">
    <text evidence="10">The sequence shown here is derived from an EMBL/GenBank/DDBJ whole genome shotgun (WGS) entry which is preliminary data.</text>
</comment>
<keyword evidence="4" id="KW-0804">Transcription</keyword>
<evidence type="ECO:0000256" key="1">
    <source>
        <dbReference type="ARBA" id="ARBA00022741"/>
    </source>
</evidence>
<gene>
    <name evidence="10" type="ORF">HY912_03320</name>
</gene>
<dbReference type="Gene3D" id="3.40.50.300">
    <property type="entry name" value="P-loop containing nucleotide triphosphate hydrolases"/>
    <property type="match status" value="1"/>
</dbReference>
<evidence type="ECO:0000256" key="3">
    <source>
        <dbReference type="ARBA" id="ARBA00023015"/>
    </source>
</evidence>
<dbReference type="Pfam" id="PF00158">
    <property type="entry name" value="Sigma54_activat"/>
    <property type="match status" value="1"/>
</dbReference>
<feature type="domain" description="PAS" evidence="9">
    <location>
        <begin position="183"/>
        <end position="253"/>
    </location>
</feature>
<dbReference type="Gene3D" id="1.10.10.60">
    <property type="entry name" value="Homeodomain-like"/>
    <property type="match status" value="1"/>
</dbReference>
<dbReference type="InterPro" id="IPR013656">
    <property type="entry name" value="PAS_4"/>
</dbReference>
<proteinExistence type="predicted"/>
<dbReference type="SUPFAM" id="SSF52172">
    <property type="entry name" value="CheY-like"/>
    <property type="match status" value="1"/>
</dbReference>
<evidence type="ECO:0000259" key="8">
    <source>
        <dbReference type="PROSITE" id="PS50110"/>
    </source>
</evidence>
<dbReference type="Gene3D" id="1.10.8.60">
    <property type="match status" value="1"/>
</dbReference>
<evidence type="ECO:0000256" key="5">
    <source>
        <dbReference type="PROSITE-ProRule" id="PRU00169"/>
    </source>
</evidence>
<dbReference type="CDD" id="cd00009">
    <property type="entry name" value="AAA"/>
    <property type="match status" value="1"/>
</dbReference>
<keyword evidence="1" id="KW-0547">Nucleotide-binding</keyword>
<dbReference type="Gene3D" id="3.40.50.2300">
    <property type="match status" value="1"/>
</dbReference>
<dbReference type="NCBIfam" id="TIGR00229">
    <property type="entry name" value="sensory_box"/>
    <property type="match status" value="1"/>
</dbReference>
<dbReference type="EMBL" id="JACRDE010000098">
    <property type="protein sequence ID" value="MBI5248504.1"/>
    <property type="molecule type" value="Genomic_DNA"/>
</dbReference>
<dbReference type="Pfam" id="PF25601">
    <property type="entry name" value="AAA_lid_14"/>
    <property type="match status" value="1"/>
</dbReference>
<keyword evidence="6" id="KW-0175">Coiled coil</keyword>
<dbReference type="InterPro" id="IPR027417">
    <property type="entry name" value="P-loop_NTPase"/>
</dbReference>
<keyword evidence="3" id="KW-0805">Transcription regulation</keyword>
<dbReference type="AlphaFoldDB" id="A0A9D6Z279"/>
<dbReference type="InterPro" id="IPR009057">
    <property type="entry name" value="Homeodomain-like_sf"/>
</dbReference>
<dbReference type="Gene3D" id="3.30.450.20">
    <property type="entry name" value="PAS domain"/>
    <property type="match status" value="1"/>
</dbReference>
<dbReference type="PROSITE" id="PS00675">
    <property type="entry name" value="SIGMA54_INTERACT_1"/>
    <property type="match status" value="1"/>
</dbReference>
<dbReference type="SUPFAM" id="SSF55785">
    <property type="entry name" value="PYP-like sensor domain (PAS domain)"/>
    <property type="match status" value="1"/>
</dbReference>
<dbReference type="InterPro" id="IPR002197">
    <property type="entry name" value="HTH_Fis"/>
</dbReference>
<dbReference type="PROSITE" id="PS50110">
    <property type="entry name" value="RESPONSE_REGULATORY"/>
    <property type="match status" value="1"/>
</dbReference>
<dbReference type="InterPro" id="IPR002078">
    <property type="entry name" value="Sigma_54_int"/>
</dbReference>
<dbReference type="Pfam" id="PF00072">
    <property type="entry name" value="Response_reg"/>
    <property type="match status" value="1"/>
</dbReference>
<feature type="domain" description="Response regulatory" evidence="8">
    <location>
        <begin position="8"/>
        <end position="122"/>
    </location>
</feature>
<evidence type="ECO:0000313" key="10">
    <source>
        <dbReference type="EMBL" id="MBI5248504.1"/>
    </source>
</evidence>
<dbReference type="PANTHER" id="PTHR32071">
    <property type="entry name" value="TRANSCRIPTIONAL REGULATORY PROTEIN"/>
    <property type="match status" value="1"/>
</dbReference>
<dbReference type="Proteomes" id="UP000807825">
    <property type="component" value="Unassembled WGS sequence"/>
</dbReference>
<feature type="domain" description="Sigma-54 factor interaction" evidence="7">
    <location>
        <begin position="313"/>
        <end position="539"/>
    </location>
</feature>
<accession>A0A9D6Z279</accession>
<dbReference type="InterPro" id="IPR035965">
    <property type="entry name" value="PAS-like_dom_sf"/>
</dbReference>
<dbReference type="InterPro" id="IPR011006">
    <property type="entry name" value="CheY-like_superfamily"/>
</dbReference>
<protein>
    <submittedName>
        <fullName evidence="10">Sigma 54-interacting transcriptional regulator</fullName>
    </submittedName>
</protein>
<evidence type="ECO:0000313" key="11">
    <source>
        <dbReference type="Proteomes" id="UP000807825"/>
    </source>
</evidence>
<name>A0A9D6Z279_9BACT</name>
<sequence length="626" mass="69556">MQSATPHRVLYMEDDKGLAILMRRKLERCGYKVDLAYDGAEGLTMCESGSWDAIIVDHKMPRVSGLEVIRSLASRNALPASIMITGAGDETVAVEALKLGASDYVIKDVDGRYLELLPSVIEQALTKQRLLKEKEYAEEKLRQAHDELEKRVAQRTAELESSNRRLRREIEERTQIQESLAVTESRLSAIFETARDCIFLKDESLRYVLVNPCMANLLELTADAVIGRTDEGLFGLDASAHLRKVDLRVLRGETIEEEHTRIVNGIPMTFLDVKAPMHDAQGNVTGICGISRNITGRSGSQATISVPTDDYPSAAMGVTTNKARLAAETDSLVLLTGESGTGKDYLARFIHKNSKRSSGPFYAINCAAVSEGLAESELFGHETGAFTGAQRRKRGLLELAEGGTILLNEIGEMSLRLQAKLLTFLETKTFTRVGGEKTVTVDARLIAATNRDLSQEVPDGRFRRDLFYRLNVLDIKVPLLRERSEDIPLLVQQLISGLASELHLQNIPEIDSYTLRRLSEYTWPGNVRELRNLLERAIILSQGRRLELGHFGLPGLADSASDKASRTEMKRDYNEIIREMKLSLIQDALNRVGGKRHEAACLLGLTRDALKRQMTTLGLLGQNDPD</sequence>
<dbReference type="PRINTS" id="PR01590">
    <property type="entry name" value="HTHFIS"/>
</dbReference>
<feature type="coiled-coil region" evidence="6">
    <location>
        <begin position="127"/>
        <end position="165"/>
    </location>
</feature>
<evidence type="ECO:0000256" key="4">
    <source>
        <dbReference type="ARBA" id="ARBA00023163"/>
    </source>
</evidence>
<dbReference type="SUPFAM" id="SSF46689">
    <property type="entry name" value="Homeodomain-like"/>
    <property type="match status" value="1"/>
</dbReference>
<dbReference type="SMART" id="SM00448">
    <property type="entry name" value="REC"/>
    <property type="match status" value="1"/>
</dbReference>
<dbReference type="SMART" id="SM00382">
    <property type="entry name" value="AAA"/>
    <property type="match status" value="1"/>
</dbReference>
<reference evidence="10" key="1">
    <citation type="submission" date="2020-07" db="EMBL/GenBank/DDBJ databases">
        <title>Huge and variable diversity of episymbiotic CPR bacteria and DPANN archaea in groundwater ecosystems.</title>
        <authorList>
            <person name="He C.Y."/>
            <person name="Keren R."/>
            <person name="Whittaker M."/>
            <person name="Farag I.F."/>
            <person name="Doudna J."/>
            <person name="Cate J.H.D."/>
            <person name="Banfield J.F."/>
        </authorList>
    </citation>
    <scope>NUCLEOTIDE SEQUENCE</scope>
    <source>
        <strain evidence="10">NC_groundwater_1664_Pr3_B-0.1um_52_9</strain>
    </source>
</reference>
<dbReference type="InterPro" id="IPR001789">
    <property type="entry name" value="Sig_transdc_resp-reg_receiver"/>
</dbReference>
<dbReference type="SUPFAM" id="SSF52540">
    <property type="entry name" value="P-loop containing nucleoside triphosphate hydrolases"/>
    <property type="match status" value="1"/>
</dbReference>
<dbReference type="InterPro" id="IPR058031">
    <property type="entry name" value="AAA_lid_NorR"/>
</dbReference>
<keyword evidence="5" id="KW-0597">Phosphoprotein</keyword>
<dbReference type="PROSITE" id="PS00688">
    <property type="entry name" value="SIGMA54_INTERACT_3"/>
    <property type="match status" value="1"/>
</dbReference>
<dbReference type="PROSITE" id="PS50112">
    <property type="entry name" value="PAS"/>
    <property type="match status" value="1"/>
</dbReference>
<evidence type="ECO:0000259" key="7">
    <source>
        <dbReference type="PROSITE" id="PS50045"/>
    </source>
</evidence>
<dbReference type="GO" id="GO:0005524">
    <property type="term" value="F:ATP binding"/>
    <property type="evidence" value="ECO:0007669"/>
    <property type="project" value="UniProtKB-KW"/>
</dbReference>
<dbReference type="InterPro" id="IPR025944">
    <property type="entry name" value="Sigma_54_int_dom_CS"/>
</dbReference>
<dbReference type="GO" id="GO:0043565">
    <property type="term" value="F:sequence-specific DNA binding"/>
    <property type="evidence" value="ECO:0007669"/>
    <property type="project" value="InterPro"/>
</dbReference>
<dbReference type="PROSITE" id="PS50045">
    <property type="entry name" value="SIGMA54_INTERACT_4"/>
    <property type="match status" value="1"/>
</dbReference>